<gene>
    <name evidence="4" type="ORF">OLEAN_C21470</name>
</gene>
<proteinExistence type="inferred from homology"/>
<dbReference type="Pfam" id="PF00561">
    <property type="entry name" value="Abhydrolase_1"/>
    <property type="match status" value="1"/>
</dbReference>
<evidence type="ECO:0000259" key="3">
    <source>
        <dbReference type="Pfam" id="PF00561"/>
    </source>
</evidence>
<keyword evidence="5" id="KW-1185">Reference proteome</keyword>
<dbReference type="PIRSF" id="PIRSF005211">
    <property type="entry name" value="Ab_hydro_YheT"/>
    <property type="match status" value="1"/>
</dbReference>
<dbReference type="PANTHER" id="PTHR10794:SF94">
    <property type="entry name" value="ESTERASE YHET-RELATED"/>
    <property type="match status" value="1"/>
</dbReference>
<accession>R4YSN0</accession>
<dbReference type="PANTHER" id="PTHR10794">
    <property type="entry name" value="ABHYDROLASE DOMAIN-CONTAINING PROTEIN"/>
    <property type="match status" value="1"/>
</dbReference>
<dbReference type="EMBL" id="FO203512">
    <property type="protein sequence ID" value="CCK76323.1"/>
    <property type="molecule type" value="Genomic_DNA"/>
</dbReference>
<dbReference type="OrthoDB" id="332676at2"/>
<reference evidence="4 5" key="1">
    <citation type="journal article" date="2013" name="Nat. Commun.">
        <title>Genome sequence and functional genomic analysis of the oil-degrading bacterium Oleispira antarctica.</title>
        <authorList>
            <person name="Kube M."/>
            <person name="Chernikova T.N."/>
            <person name="Al-Ramahi Y."/>
            <person name="Beloqui A."/>
            <person name="Lopez-Cortez N."/>
            <person name="Guazzaroni M.E."/>
            <person name="Heipieper H.J."/>
            <person name="Klages S."/>
            <person name="Kotsyurbenko O.R."/>
            <person name="Langer I."/>
            <person name="Nechitaylo T.Y."/>
            <person name="Lunsdorf H."/>
            <person name="Fernandez M."/>
            <person name="Juarez S."/>
            <person name="Ciordia S."/>
            <person name="Singer A."/>
            <person name="Kagan O."/>
            <person name="Egorova O."/>
            <person name="Petit P.A."/>
            <person name="Stogios P."/>
            <person name="Kim Y."/>
            <person name="Tchigvintsev A."/>
            <person name="Flick R."/>
            <person name="Denaro R."/>
            <person name="Genovese M."/>
            <person name="Albar J.P."/>
            <person name="Reva O.N."/>
            <person name="Martinez-Gomariz M."/>
            <person name="Tran H."/>
            <person name="Ferrer M."/>
            <person name="Savchenko A."/>
            <person name="Yakunin A.F."/>
            <person name="Yakimov M.M."/>
            <person name="Golyshina O.V."/>
            <person name="Reinhardt R."/>
            <person name="Golyshin P.N."/>
        </authorList>
    </citation>
    <scope>NUCLEOTIDE SEQUENCE [LARGE SCALE GENOMIC DNA]</scope>
</reference>
<dbReference type="SUPFAM" id="SSF53474">
    <property type="entry name" value="alpha/beta-Hydrolases"/>
    <property type="match status" value="1"/>
</dbReference>
<dbReference type="PATRIC" id="fig|698738.3.peg.2222"/>
<evidence type="ECO:0000313" key="5">
    <source>
        <dbReference type="Proteomes" id="UP000032749"/>
    </source>
</evidence>
<evidence type="ECO:0000313" key="4">
    <source>
        <dbReference type="EMBL" id="CCK76323.1"/>
    </source>
</evidence>
<dbReference type="KEGG" id="oai:OLEAN_C21470"/>
<feature type="active site" description="Charge relay system" evidence="2">
    <location>
        <position position="142"/>
    </location>
</feature>
<evidence type="ECO:0000256" key="2">
    <source>
        <dbReference type="PIRSR" id="PIRSR005211-1"/>
    </source>
</evidence>
<dbReference type="InterPro" id="IPR029058">
    <property type="entry name" value="AB_hydrolase_fold"/>
</dbReference>
<protein>
    <recommendedName>
        <fullName evidence="3">AB hydrolase-1 domain-containing protein</fullName>
    </recommendedName>
</protein>
<dbReference type="HOGENOM" id="CLU_032487_0_0_6"/>
<dbReference type="GO" id="GO:0047372">
    <property type="term" value="F:monoacylglycerol lipase activity"/>
    <property type="evidence" value="ECO:0007669"/>
    <property type="project" value="TreeGrafter"/>
</dbReference>
<organism evidence="4 5">
    <name type="scientific">Oleispira antarctica RB-8</name>
    <dbReference type="NCBI Taxonomy" id="698738"/>
    <lineage>
        <taxon>Bacteria</taxon>
        <taxon>Pseudomonadati</taxon>
        <taxon>Pseudomonadota</taxon>
        <taxon>Gammaproteobacteria</taxon>
        <taxon>Oceanospirillales</taxon>
        <taxon>Oceanospirillaceae</taxon>
        <taxon>Oleispira</taxon>
    </lineage>
</organism>
<feature type="domain" description="AB hydrolase-1" evidence="3">
    <location>
        <begin position="64"/>
        <end position="302"/>
    </location>
</feature>
<dbReference type="AlphaFoldDB" id="R4YSN0"/>
<feature type="active site" description="Charge relay system" evidence="2">
    <location>
        <position position="269"/>
    </location>
</feature>
<dbReference type="InterPro" id="IPR050960">
    <property type="entry name" value="AB_hydrolase_4_sf"/>
</dbReference>
<comment type="similarity">
    <text evidence="1">Belongs to the AB hydrolase superfamily. AB hydrolase 4 family.</text>
</comment>
<dbReference type="InterPro" id="IPR000073">
    <property type="entry name" value="AB_hydrolase_1"/>
</dbReference>
<dbReference type="Gene3D" id="3.40.50.1820">
    <property type="entry name" value="alpha/beta hydrolase"/>
    <property type="match status" value="1"/>
</dbReference>
<feature type="active site" description="Charge relay system" evidence="2">
    <location>
        <position position="298"/>
    </location>
</feature>
<dbReference type="GO" id="GO:0034338">
    <property type="term" value="F:short-chain carboxylesterase activity"/>
    <property type="evidence" value="ECO:0007669"/>
    <property type="project" value="TreeGrafter"/>
</dbReference>
<dbReference type="InterPro" id="IPR012020">
    <property type="entry name" value="ABHD4"/>
</dbReference>
<dbReference type="Proteomes" id="UP000032749">
    <property type="component" value="Chromosome"/>
</dbReference>
<name>R4YSN0_OLEAN</name>
<sequence length="324" mass="37051">MPVIDCHYRPPFLLANGYLQSILPSLVRRIDCDHFERERLITDDGDFLDLDWSRVSPSSMGKTLLIISHGLEGHSRRPYVAGIAREANTQGWDALAWNFRSCSGEMNKTLRFYHSGATDDLQRVIEHAHGLGYQHIHLVGFSMGGNLSLLYVGRQGRDLPQHVKSVVAFSVPCDLAASALCLAERKNKIFMWRFLKDLKEKIEAKAIDFPEAVNAENYHQIKTFQHFDDRYTAPIHGFNDAADYWAQSSCKAVLKDIRIPALLVNAKNDPFLPEPCFPYAEARESEWLSLEVPRSGGHVGFIELNRRHAYWMERRVVEFVKQHS</sequence>
<dbReference type="STRING" id="698738.OLEAN_C21470"/>
<evidence type="ECO:0000256" key="1">
    <source>
        <dbReference type="ARBA" id="ARBA00010884"/>
    </source>
</evidence>